<gene>
    <name evidence="1" type="ORF">DCAF_LOCUS13120</name>
</gene>
<keyword evidence="2" id="KW-1185">Reference proteome</keyword>
<dbReference type="Proteomes" id="UP001314170">
    <property type="component" value="Unassembled WGS sequence"/>
</dbReference>
<proteinExistence type="predicted"/>
<organism evidence="1 2">
    <name type="scientific">Dovyalis caffra</name>
    <dbReference type="NCBI Taxonomy" id="77055"/>
    <lineage>
        <taxon>Eukaryota</taxon>
        <taxon>Viridiplantae</taxon>
        <taxon>Streptophyta</taxon>
        <taxon>Embryophyta</taxon>
        <taxon>Tracheophyta</taxon>
        <taxon>Spermatophyta</taxon>
        <taxon>Magnoliopsida</taxon>
        <taxon>eudicotyledons</taxon>
        <taxon>Gunneridae</taxon>
        <taxon>Pentapetalae</taxon>
        <taxon>rosids</taxon>
        <taxon>fabids</taxon>
        <taxon>Malpighiales</taxon>
        <taxon>Salicaceae</taxon>
        <taxon>Flacourtieae</taxon>
        <taxon>Dovyalis</taxon>
    </lineage>
</organism>
<evidence type="ECO:0000313" key="1">
    <source>
        <dbReference type="EMBL" id="CAK7338079.1"/>
    </source>
</evidence>
<dbReference type="EMBL" id="CAWUPB010001108">
    <property type="protein sequence ID" value="CAK7338079.1"/>
    <property type="molecule type" value="Genomic_DNA"/>
</dbReference>
<protein>
    <submittedName>
        <fullName evidence="1">Uncharacterized protein</fullName>
    </submittedName>
</protein>
<evidence type="ECO:0000313" key="2">
    <source>
        <dbReference type="Proteomes" id="UP001314170"/>
    </source>
</evidence>
<dbReference type="AlphaFoldDB" id="A0AAV1RS18"/>
<sequence>MGPDFTKLWFMRPYLFTINLANAWGILLRGVKNYPPLLLGNTKGPDSTMVGTNRVRAGVFQRLNPVVAAYYALALAERDDPMNSKIALAFNGGEPTNRSSSGHTKRLIDPPFNPYPIERILSGP</sequence>
<comment type="caution">
    <text evidence="1">The sequence shown here is derived from an EMBL/GenBank/DDBJ whole genome shotgun (WGS) entry which is preliminary data.</text>
</comment>
<name>A0AAV1RS18_9ROSI</name>
<reference evidence="1 2" key="1">
    <citation type="submission" date="2024-01" db="EMBL/GenBank/DDBJ databases">
        <authorList>
            <person name="Waweru B."/>
        </authorList>
    </citation>
    <scope>NUCLEOTIDE SEQUENCE [LARGE SCALE GENOMIC DNA]</scope>
</reference>
<accession>A0AAV1RS18</accession>